<reference evidence="1" key="1">
    <citation type="submission" date="2022-07" db="EMBL/GenBank/DDBJ databases">
        <title>Genome analysis of Parmales, a sister group of diatoms, reveals the evolutionary specialization of diatoms from phago-mixotrophs to photoautotrophs.</title>
        <authorList>
            <person name="Ban H."/>
            <person name="Sato S."/>
            <person name="Yoshikawa S."/>
            <person name="Kazumasa Y."/>
            <person name="Nakamura Y."/>
            <person name="Ichinomiya M."/>
            <person name="Saitoh K."/>
            <person name="Sato N."/>
            <person name="Blanc-Mathieu R."/>
            <person name="Endo H."/>
            <person name="Kuwata A."/>
            <person name="Ogata H."/>
        </authorList>
    </citation>
    <scope>NUCLEOTIDE SEQUENCE</scope>
</reference>
<dbReference type="EMBL" id="BRXZ01000132">
    <property type="protein sequence ID" value="GMI05867.1"/>
    <property type="molecule type" value="Genomic_DNA"/>
</dbReference>
<evidence type="ECO:0000313" key="2">
    <source>
        <dbReference type="Proteomes" id="UP001165082"/>
    </source>
</evidence>
<protein>
    <submittedName>
        <fullName evidence="1">Uncharacterized protein</fullName>
    </submittedName>
</protein>
<accession>A0A9W7C9N5</accession>
<organism evidence="1 2">
    <name type="scientific">Triparma retinervis</name>
    <dbReference type="NCBI Taxonomy" id="2557542"/>
    <lineage>
        <taxon>Eukaryota</taxon>
        <taxon>Sar</taxon>
        <taxon>Stramenopiles</taxon>
        <taxon>Ochrophyta</taxon>
        <taxon>Bolidophyceae</taxon>
        <taxon>Parmales</taxon>
        <taxon>Triparmaceae</taxon>
        <taxon>Triparma</taxon>
    </lineage>
</organism>
<name>A0A9W7C9N5_9STRA</name>
<evidence type="ECO:0000313" key="1">
    <source>
        <dbReference type="EMBL" id="GMI05867.1"/>
    </source>
</evidence>
<comment type="caution">
    <text evidence="1">The sequence shown here is derived from an EMBL/GenBank/DDBJ whole genome shotgun (WGS) entry which is preliminary data.</text>
</comment>
<keyword evidence="2" id="KW-1185">Reference proteome</keyword>
<proteinExistence type="predicted"/>
<dbReference type="AlphaFoldDB" id="A0A9W7C9N5"/>
<dbReference type="Proteomes" id="UP001165082">
    <property type="component" value="Unassembled WGS sequence"/>
</dbReference>
<gene>
    <name evidence="1" type="ORF">TrRE_jg2480</name>
</gene>
<dbReference type="OrthoDB" id="196000at2759"/>
<sequence length="167" mass="18094">MVSYATGNEKVEFASERYVPRIKAGAKAYKKDLYKAVGSGNMADLGAVVAEPRKKTKEDKAKADGGFADRAASAGIFSDARVLTAMDLYAGAFSDRAESEKTRAMKKEVATLRSIISEYRTMSSSGGKKAGAARAKELYKEGGDAFNRYVYAANLGLNIKFEKLDYL</sequence>